<evidence type="ECO:0000256" key="2">
    <source>
        <dbReference type="ARBA" id="ARBA00023235"/>
    </source>
</evidence>
<dbReference type="EMBL" id="CP049056">
    <property type="protein sequence ID" value="QIE57315.1"/>
    <property type="molecule type" value="Genomic_DNA"/>
</dbReference>
<dbReference type="CDD" id="cd09019">
    <property type="entry name" value="galactose_mutarotase_like"/>
    <property type="match status" value="1"/>
</dbReference>
<keyword evidence="2" id="KW-0413">Isomerase</keyword>
<dbReference type="RefSeq" id="WP_165102004.1">
    <property type="nucleotide sequence ID" value="NZ_CP049056.1"/>
</dbReference>
<dbReference type="InterPro" id="IPR047215">
    <property type="entry name" value="Galactose_mutarotase-like"/>
</dbReference>
<reference evidence="4 5" key="1">
    <citation type="submission" date="2020-02" db="EMBL/GenBank/DDBJ databases">
        <title>complete genome sequence of Rhodobacteraceae bacterium.</title>
        <authorList>
            <person name="Park J."/>
            <person name="Kim Y.-S."/>
            <person name="Kim K.-H."/>
        </authorList>
    </citation>
    <scope>NUCLEOTIDE SEQUENCE [LARGE SCALE GENOMIC DNA]</scope>
    <source>
        <strain evidence="4 5">RR4-56</strain>
    </source>
</reference>
<evidence type="ECO:0000313" key="4">
    <source>
        <dbReference type="EMBL" id="QIE57315.1"/>
    </source>
</evidence>
<dbReference type="Gene3D" id="2.70.98.10">
    <property type="match status" value="1"/>
</dbReference>
<accession>A0A7M3T5N4</accession>
<sequence>MSVRPFGVTAKGERVEEVRIAGGGLSAAFLTWGCVTREIRLDGLGRSLVLGLADIGEYERHGQQHVGAIAGRCANRIAGGRFVIDGVEYQAARNVGGMTTLHGGDGGFGRSLWRLVDHGADHARFAIRHEDGEEGFPGAIEAECAYRLAEGGLNIELTARAEAPTLCNLAQHNYYNLSGAARIDEHELWLAAETLTPLGPEMTPTGVVEPAEGGRDFRLKRRVGAARIDVNYILAEAPRAAPVLAARLSAGGVEMALETTAPGLQLYTADGLDPPAGGAEGRPLGRRAGLCLEPQLWPDAPRHAHFPGAILRPGEVWRQLTRLRFSAR</sequence>
<dbReference type="PANTHER" id="PTHR10091">
    <property type="entry name" value="ALDOSE-1-EPIMERASE"/>
    <property type="match status" value="1"/>
</dbReference>
<dbReference type="GO" id="GO:0006006">
    <property type="term" value="P:glucose metabolic process"/>
    <property type="evidence" value="ECO:0007669"/>
    <property type="project" value="TreeGrafter"/>
</dbReference>
<dbReference type="KEGG" id="hdh:G5B40_18825"/>
<name>A0A7M3T5N4_9RHOB</name>
<protein>
    <submittedName>
        <fullName evidence="4">Galactose mutarotase</fullName>
    </submittedName>
</protein>
<dbReference type="AlphaFoldDB" id="A0A7M3T5N4"/>
<organism evidence="4 5">
    <name type="scientific">Pikeienuella piscinae</name>
    <dbReference type="NCBI Taxonomy" id="2748098"/>
    <lineage>
        <taxon>Bacteria</taxon>
        <taxon>Pseudomonadati</taxon>
        <taxon>Pseudomonadota</taxon>
        <taxon>Alphaproteobacteria</taxon>
        <taxon>Rhodobacterales</taxon>
        <taxon>Paracoccaceae</taxon>
        <taxon>Pikeienuella</taxon>
    </lineage>
</organism>
<dbReference type="PANTHER" id="PTHR10091:SF49">
    <property type="entry name" value="ALDOSE 1-EPIMERASE"/>
    <property type="match status" value="1"/>
</dbReference>
<comment type="similarity">
    <text evidence="1">Belongs to the aldose epimerase family.</text>
</comment>
<dbReference type="GO" id="GO:0004034">
    <property type="term" value="F:aldose 1-epimerase activity"/>
    <property type="evidence" value="ECO:0007669"/>
    <property type="project" value="TreeGrafter"/>
</dbReference>
<dbReference type="Pfam" id="PF01263">
    <property type="entry name" value="Aldose_epim"/>
    <property type="match status" value="1"/>
</dbReference>
<dbReference type="InterPro" id="IPR008183">
    <property type="entry name" value="Aldose_1/G6P_1-epimerase"/>
</dbReference>
<dbReference type="GO" id="GO:0030246">
    <property type="term" value="F:carbohydrate binding"/>
    <property type="evidence" value="ECO:0007669"/>
    <property type="project" value="InterPro"/>
</dbReference>
<evidence type="ECO:0000256" key="3">
    <source>
        <dbReference type="ARBA" id="ARBA00023277"/>
    </source>
</evidence>
<gene>
    <name evidence="4" type="ORF">G5B40_18825</name>
</gene>
<dbReference type="InterPro" id="IPR014718">
    <property type="entry name" value="GH-type_carb-bd"/>
</dbReference>
<dbReference type="InterPro" id="IPR011013">
    <property type="entry name" value="Gal_mutarotase_sf_dom"/>
</dbReference>
<dbReference type="GO" id="GO:0033499">
    <property type="term" value="P:galactose catabolic process via UDP-galactose, Leloir pathway"/>
    <property type="evidence" value="ECO:0007669"/>
    <property type="project" value="TreeGrafter"/>
</dbReference>
<dbReference type="Proteomes" id="UP000503336">
    <property type="component" value="Chromosome"/>
</dbReference>
<keyword evidence="3" id="KW-0119">Carbohydrate metabolism</keyword>
<proteinExistence type="inferred from homology"/>
<evidence type="ECO:0000256" key="1">
    <source>
        <dbReference type="ARBA" id="ARBA00006206"/>
    </source>
</evidence>
<dbReference type="SUPFAM" id="SSF74650">
    <property type="entry name" value="Galactose mutarotase-like"/>
    <property type="match status" value="1"/>
</dbReference>
<evidence type="ECO:0000313" key="5">
    <source>
        <dbReference type="Proteomes" id="UP000503336"/>
    </source>
</evidence>
<keyword evidence="5" id="KW-1185">Reference proteome</keyword>